<dbReference type="Pfam" id="PF01661">
    <property type="entry name" value="Macro"/>
    <property type="match status" value="1"/>
</dbReference>
<evidence type="ECO:0000313" key="12">
    <source>
        <dbReference type="EMBL" id="CAH3138511.1"/>
    </source>
</evidence>
<keyword evidence="5" id="KW-0862">Zinc</keyword>
<evidence type="ECO:0000256" key="1">
    <source>
        <dbReference type="ARBA" id="ARBA00008518"/>
    </source>
</evidence>
<feature type="repeat" description="Filamin" evidence="7">
    <location>
        <begin position="365"/>
        <end position="467"/>
    </location>
</feature>
<dbReference type="PANTHER" id="PTHR25462:SF296">
    <property type="entry name" value="MEIOTIC P26, ISOFORM F"/>
    <property type="match status" value="1"/>
</dbReference>
<dbReference type="Gene3D" id="2.60.40.10">
    <property type="entry name" value="Immunoglobulins"/>
    <property type="match status" value="1"/>
</dbReference>
<dbReference type="PROSITE" id="PS00518">
    <property type="entry name" value="ZF_RING_1"/>
    <property type="match status" value="1"/>
</dbReference>
<proteinExistence type="inferred from homology"/>
<dbReference type="InterPro" id="IPR000315">
    <property type="entry name" value="Znf_B-box"/>
</dbReference>
<dbReference type="InterPro" id="IPR013083">
    <property type="entry name" value="Znf_RING/FYVE/PHD"/>
</dbReference>
<feature type="compositionally biased region" description="Polar residues" evidence="8">
    <location>
        <begin position="674"/>
        <end position="685"/>
    </location>
</feature>
<evidence type="ECO:0000256" key="7">
    <source>
        <dbReference type="PROSITE-ProRule" id="PRU00087"/>
    </source>
</evidence>
<reference evidence="12 13" key="1">
    <citation type="submission" date="2022-05" db="EMBL/GenBank/DDBJ databases">
        <authorList>
            <consortium name="Genoscope - CEA"/>
            <person name="William W."/>
        </authorList>
    </citation>
    <scope>NUCLEOTIDE SEQUENCE [LARGE SCALE GENOMIC DNA]</scope>
</reference>
<gene>
    <name evidence="12" type="ORF">PLOB_00040186</name>
</gene>
<evidence type="ECO:0000256" key="4">
    <source>
        <dbReference type="ARBA" id="ARBA00022771"/>
    </source>
</evidence>
<dbReference type="InterPro" id="IPR043472">
    <property type="entry name" value="Macro_dom-like"/>
</dbReference>
<dbReference type="Pfam" id="PF00643">
    <property type="entry name" value="zf-B_box"/>
    <property type="match status" value="2"/>
</dbReference>
<evidence type="ECO:0000256" key="8">
    <source>
        <dbReference type="SAM" id="MobiDB-lite"/>
    </source>
</evidence>
<dbReference type="CDD" id="cd02907">
    <property type="entry name" value="Macro_Af1521_BAL-like"/>
    <property type="match status" value="1"/>
</dbReference>
<dbReference type="PANTHER" id="PTHR25462">
    <property type="entry name" value="BONUS, ISOFORM C-RELATED"/>
    <property type="match status" value="1"/>
</dbReference>
<dbReference type="InterPro" id="IPR002589">
    <property type="entry name" value="Macro_dom"/>
</dbReference>
<evidence type="ECO:0000256" key="5">
    <source>
        <dbReference type="ARBA" id="ARBA00022833"/>
    </source>
</evidence>
<comment type="caution">
    <text evidence="12">The sequence shown here is derived from an EMBL/GenBank/DDBJ whole genome shotgun (WGS) entry which is preliminary data.</text>
</comment>
<evidence type="ECO:0000259" key="11">
    <source>
        <dbReference type="PROSITE" id="PS51154"/>
    </source>
</evidence>
<dbReference type="SMART" id="SM00557">
    <property type="entry name" value="IG_FLMN"/>
    <property type="match status" value="1"/>
</dbReference>
<evidence type="ECO:0000259" key="10">
    <source>
        <dbReference type="PROSITE" id="PS50119"/>
    </source>
</evidence>
<dbReference type="Gene3D" id="3.30.160.60">
    <property type="entry name" value="Classic Zinc Finger"/>
    <property type="match status" value="1"/>
</dbReference>
<dbReference type="Pfam" id="PF00630">
    <property type="entry name" value="Filamin"/>
    <property type="match status" value="1"/>
</dbReference>
<dbReference type="SUPFAM" id="SSF57845">
    <property type="entry name" value="B-box zinc-binding domain"/>
    <property type="match status" value="1"/>
</dbReference>
<accession>A0ABN8P941</accession>
<dbReference type="EMBL" id="CALNXK010000061">
    <property type="protein sequence ID" value="CAH3138511.1"/>
    <property type="molecule type" value="Genomic_DNA"/>
</dbReference>
<dbReference type="Gene3D" id="3.40.220.10">
    <property type="entry name" value="Leucine Aminopeptidase, subunit E, domain 1"/>
    <property type="match status" value="1"/>
</dbReference>
<feature type="domain" description="B box-type" evidence="10">
    <location>
        <begin position="158"/>
        <end position="201"/>
    </location>
</feature>
<dbReference type="InterPro" id="IPR001841">
    <property type="entry name" value="Znf_RING"/>
</dbReference>
<feature type="domain" description="B box-type" evidence="10">
    <location>
        <begin position="98"/>
        <end position="145"/>
    </location>
</feature>
<evidence type="ECO:0000256" key="2">
    <source>
        <dbReference type="ARBA" id="ARBA00022723"/>
    </source>
</evidence>
<dbReference type="InterPro" id="IPR001298">
    <property type="entry name" value="Filamin/ABP280_rpt"/>
</dbReference>
<dbReference type="SMART" id="SM00336">
    <property type="entry name" value="BBOX"/>
    <property type="match status" value="2"/>
</dbReference>
<dbReference type="SUPFAM" id="SSF52949">
    <property type="entry name" value="Macro domain-like"/>
    <property type="match status" value="1"/>
</dbReference>
<dbReference type="SMART" id="SM00184">
    <property type="entry name" value="RING"/>
    <property type="match status" value="1"/>
</dbReference>
<dbReference type="InterPro" id="IPR017868">
    <property type="entry name" value="Filamin/ABP280_repeat-like"/>
</dbReference>
<keyword evidence="2" id="KW-0479">Metal-binding</keyword>
<protein>
    <submittedName>
        <fullName evidence="12">Uncharacterized protein</fullName>
    </submittedName>
</protein>
<dbReference type="Gene3D" id="3.30.40.10">
    <property type="entry name" value="Zinc/RING finger domain, C3HC4 (zinc finger)"/>
    <property type="match status" value="1"/>
</dbReference>
<evidence type="ECO:0000256" key="6">
    <source>
        <dbReference type="PROSITE-ProRule" id="PRU00024"/>
    </source>
</evidence>
<organism evidence="12 13">
    <name type="scientific">Porites lobata</name>
    <dbReference type="NCBI Taxonomy" id="104759"/>
    <lineage>
        <taxon>Eukaryota</taxon>
        <taxon>Metazoa</taxon>
        <taxon>Cnidaria</taxon>
        <taxon>Anthozoa</taxon>
        <taxon>Hexacorallia</taxon>
        <taxon>Scleractinia</taxon>
        <taxon>Fungiina</taxon>
        <taxon>Poritidae</taxon>
        <taxon>Porites</taxon>
    </lineage>
</organism>
<feature type="domain" description="Macro" evidence="11">
    <location>
        <begin position="482"/>
        <end position="671"/>
    </location>
</feature>
<dbReference type="Proteomes" id="UP001159405">
    <property type="component" value="Unassembled WGS sequence"/>
</dbReference>
<feature type="region of interest" description="Disordered" evidence="8">
    <location>
        <begin position="674"/>
        <end position="731"/>
    </location>
</feature>
<dbReference type="InterPro" id="IPR014756">
    <property type="entry name" value="Ig_E-set"/>
</dbReference>
<dbReference type="SMART" id="SM00506">
    <property type="entry name" value="A1pp"/>
    <property type="match status" value="1"/>
</dbReference>
<dbReference type="PROSITE" id="PS51154">
    <property type="entry name" value="MACRO"/>
    <property type="match status" value="1"/>
</dbReference>
<dbReference type="PROSITE" id="PS50089">
    <property type="entry name" value="ZF_RING_2"/>
    <property type="match status" value="1"/>
</dbReference>
<evidence type="ECO:0000256" key="3">
    <source>
        <dbReference type="ARBA" id="ARBA00022737"/>
    </source>
</evidence>
<sequence length="731" mass="82130">MAQSKSFFDDVKKELECSVCQELFSEVNEPKILKCLHTFCKNCLEAWLRRQREGQLSCPTCRQITECPSSNINSLPSNLFYKQMVEIVEAYSGTGQEDDSLHCGNCVEKKPLQFYCFDCNTFLCEKCAGAHSKSKLFKGHHVKEIGKFESSDVQDYARKSSVCKKHNDELRFYCENCNVCICRDCAILEHRDDRKHNIVSLEQGFENKKSDITSKMKDIAAIASRLRDQKQTLDKKRARVLGSIDKATSEIHRVAEQWISFIRQNEAAMTNKLLEQKNSFQGTFSAQMSSLDEKVIEIDNSLVFSSDVLARENLPEILNVEEILDQRFQELSSEFLVSLNFSCVKYVSNDASLSIMNDALGKLIFTKTDPMLTTANGKGLTEGTEDKVCSFKIETRDSRRQITYSRVDKVGVDIRSVDTGNVIAPEITDSKNGCYEVKYKPKIAGKFEVFITVDGEAIVGSPFRLEVNEKRRHSQPSGYLQTQHLVHVLDNEVKLSLYQGDITDERVDAIVNAANEWLRHGGGVAAAIVSKGGRQIQVESTWIVQKYGPLDVGRATYTCAGNLPCRYVIHTVGPEWRKHGKENCKHFLHRACLESLHIAAVDLELSSIALTAISSGIFGMPKEICAQIMVSAVEAFSSSEDAKFSTLRDVRIVIIDEPTLSVFQKEFVTRYLSQESSPKTMTTRESLSDEHRVTPPTPHSPVDEPEDSSPLTDETGRAAMTTLSKGNEKRT</sequence>
<dbReference type="InterPro" id="IPR047153">
    <property type="entry name" value="TRIM45/56/19-like"/>
</dbReference>
<keyword evidence="13" id="KW-1185">Reference proteome</keyword>
<dbReference type="InterPro" id="IPR027370">
    <property type="entry name" value="Znf-RING_euk"/>
</dbReference>
<dbReference type="InterPro" id="IPR013783">
    <property type="entry name" value="Ig-like_fold"/>
</dbReference>
<dbReference type="InterPro" id="IPR017907">
    <property type="entry name" value="Znf_RING_CS"/>
</dbReference>
<dbReference type="PROSITE" id="PS50194">
    <property type="entry name" value="FILAMIN_REPEAT"/>
    <property type="match status" value="1"/>
</dbReference>
<evidence type="ECO:0000259" key="9">
    <source>
        <dbReference type="PROSITE" id="PS50089"/>
    </source>
</evidence>
<comment type="similarity">
    <text evidence="1">Belongs to the TRIM/RBCC family.</text>
</comment>
<dbReference type="Pfam" id="PF13445">
    <property type="entry name" value="zf-RING_UBOX"/>
    <property type="match status" value="1"/>
</dbReference>
<keyword evidence="3" id="KW-0677">Repeat</keyword>
<dbReference type="SUPFAM" id="SSF57850">
    <property type="entry name" value="RING/U-box"/>
    <property type="match status" value="1"/>
</dbReference>
<feature type="domain" description="RING-type" evidence="9">
    <location>
        <begin position="17"/>
        <end position="62"/>
    </location>
</feature>
<name>A0ABN8P941_9CNID</name>
<evidence type="ECO:0000313" key="13">
    <source>
        <dbReference type="Proteomes" id="UP001159405"/>
    </source>
</evidence>
<dbReference type="SUPFAM" id="SSF81296">
    <property type="entry name" value="E set domains"/>
    <property type="match status" value="1"/>
</dbReference>
<dbReference type="CDD" id="cd19769">
    <property type="entry name" value="Bbox2_TRIM16-like"/>
    <property type="match status" value="1"/>
</dbReference>
<dbReference type="PROSITE" id="PS50119">
    <property type="entry name" value="ZF_BBOX"/>
    <property type="match status" value="2"/>
</dbReference>
<keyword evidence="4 6" id="KW-0863">Zinc-finger</keyword>